<comment type="caution">
    <text evidence="2">The sequence shown here is derived from an EMBL/GenBank/DDBJ whole genome shotgun (WGS) entry which is preliminary data.</text>
</comment>
<keyword evidence="3" id="KW-1185">Reference proteome</keyword>
<name>A0AAD9YC78_COLKA</name>
<accession>A0AAD9YC78</accession>
<feature type="compositionally biased region" description="Polar residues" evidence="1">
    <location>
        <begin position="45"/>
        <end position="63"/>
    </location>
</feature>
<evidence type="ECO:0000313" key="2">
    <source>
        <dbReference type="EMBL" id="KAK2757129.1"/>
    </source>
</evidence>
<reference evidence="2" key="1">
    <citation type="submission" date="2023-02" db="EMBL/GenBank/DDBJ databases">
        <title>Colletotrichum kahawae CIFC_Que2 genome sequencing and assembly.</title>
        <authorList>
            <person name="Baroncelli R."/>
        </authorList>
    </citation>
    <scope>NUCLEOTIDE SEQUENCE</scope>
    <source>
        <strain evidence="2">CIFC_Que2</strain>
    </source>
</reference>
<dbReference type="AlphaFoldDB" id="A0AAD9YC78"/>
<gene>
    <name evidence="2" type="ORF">CKAH01_17042</name>
</gene>
<evidence type="ECO:0000313" key="3">
    <source>
        <dbReference type="Proteomes" id="UP001281614"/>
    </source>
</evidence>
<organism evidence="2 3">
    <name type="scientific">Colletotrichum kahawae</name>
    <name type="common">Coffee berry disease fungus</name>
    <dbReference type="NCBI Taxonomy" id="34407"/>
    <lineage>
        <taxon>Eukaryota</taxon>
        <taxon>Fungi</taxon>
        <taxon>Dikarya</taxon>
        <taxon>Ascomycota</taxon>
        <taxon>Pezizomycotina</taxon>
        <taxon>Sordariomycetes</taxon>
        <taxon>Hypocreomycetidae</taxon>
        <taxon>Glomerellales</taxon>
        <taxon>Glomerellaceae</taxon>
        <taxon>Colletotrichum</taxon>
        <taxon>Colletotrichum gloeosporioides species complex</taxon>
    </lineage>
</organism>
<dbReference type="Proteomes" id="UP001281614">
    <property type="component" value="Unassembled WGS sequence"/>
</dbReference>
<protein>
    <submittedName>
        <fullName evidence="2">Uncharacterized protein</fullName>
    </submittedName>
</protein>
<feature type="compositionally biased region" description="Basic and acidic residues" evidence="1">
    <location>
        <begin position="67"/>
        <end position="77"/>
    </location>
</feature>
<sequence>MHGINLFSEQFTVLSWLNWASRFNTDGSVMIETRTMFSPLEDEYSQSSSRNTINETQRPSRCNTAPEDSRPEPRETEMSSPATL</sequence>
<dbReference type="EMBL" id="VYYT01000203">
    <property type="protein sequence ID" value="KAK2757129.1"/>
    <property type="molecule type" value="Genomic_DNA"/>
</dbReference>
<feature type="region of interest" description="Disordered" evidence="1">
    <location>
        <begin position="41"/>
        <end position="84"/>
    </location>
</feature>
<evidence type="ECO:0000256" key="1">
    <source>
        <dbReference type="SAM" id="MobiDB-lite"/>
    </source>
</evidence>
<proteinExistence type="predicted"/>